<organism evidence="2 3">
    <name type="scientific">Novosphingobium sediminicola</name>
    <dbReference type="NCBI Taxonomy" id="563162"/>
    <lineage>
        <taxon>Bacteria</taxon>
        <taxon>Pseudomonadati</taxon>
        <taxon>Pseudomonadota</taxon>
        <taxon>Alphaproteobacteria</taxon>
        <taxon>Sphingomonadales</taxon>
        <taxon>Sphingomonadaceae</taxon>
        <taxon>Novosphingobium</taxon>
    </lineage>
</organism>
<name>A0A7W6CDN2_9SPHN</name>
<evidence type="ECO:0000256" key="1">
    <source>
        <dbReference type="SAM" id="Phobius"/>
    </source>
</evidence>
<keyword evidence="1" id="KW-0472">Membrane</keyword>
<gene>
    <name evidence="2" type="ORF">GGR38_000462</name>
</gene>
<sequence length="250" mass="26345">MADNSAHNSDAILAAARASLNDQRAGGRRVATGKPIGQRSAALRRSGQKRKAAALALSVVVAIMLVNLVIGLLSGIVHLLGWLSYGAVAAVLVAVIWMLMRNRAVPVPSLETLRAAPARQLVGQTQVWLEAQRAALPAPALDLVGRIGGQLDGLALQLDRVDENAPAVGQVRQLVGEHLPTLVNAYTAVPPSLRGQAHAGSSPDQQLSESLTRLSGELDSVTRQLAEGKLDALAIQSRFIDYKYGETPEG</sequence>
<evidence type="ECO:0000313" key="3">
    <source>
        <dbReference type="Proteomes" id="UP000548867"/>
    </source>
</evidence>
<protein>
    <submittedName>
        <fullName evidence="2">Uncharacterized protein</fullName>
    </submittedName>
</protein>
<evidence type="ECO:0000313" key="2">
    <source>
        <dbReference type="EMBL" id="MBB3953550.1"/>
    </source>
</evidence>
<keyword evidence="1" id="KW-0812">Transmembrane</keyword>
<proteinExistence type="predicted"/>
<dbReference type="AlphaFoldDB" id="A0A7W6CDN2"/>
<feature type="transmembrane region" description="Helical" evidence="1">
    <location>
        <begin position="52"/>
        <end position="73"/>
    </location>
</feature>
<accession>A0A7W6CDN2</accession>
<reference evidence="2 3" key="1">
    <citation type="submission" date="2020-08" db="EMBL/GenBank/DDBJ databases">
        <title>Genomic Encyclopedia of Type Strains, Phase IV (KMG-IV): sequencing the most valuable type-strain genomes for metagenomic binning, comparative biology and taxonomic classification.</title>
        <authorList>
            <person name="Goeker M."/>
        </authorList>
    </citation>
    <scope>NUCLEOTIDE SEQUENCE [LARGE SCALE GENOMIC DNA]</scope>
    <source>
        <strain evidence="2 3">DSM 27057</strain>
    </source>
</reference>
<dbReference type="EMBL" id="JACIDX010000001">
    <property type="protein sequence ID" value="MBB3953550.1"/>
    <property type="molecule type" value="Genomic_DNA"/>
</dbReference>
<dbReference type="RefSeq" id="WP_183622235.1">
    <property type="nucleotide sequence ID" value="NZ_JACIDX010000001.1"/>
</dbReference>
<keyword evidence="1" id="KW-1133">Transmembrane helix</keyword>
<dbReference type="Proteomes" id="UP000548867">
    <property type="component" value="Unassembled WGS sequence"/>
</dbReference>
<keyword evidence="3" id="KW-1185">Reference proteome</keyword>
<comment type="caution">
    <text evidence="2">The sequence shown here is derived from an EMBL/GenBank/DDBJ whole genome shotgun (WGS) entry which is preliminary data.</text>
</comment>
<feature type="transmembrane region" description="Helical" evidence="1">
    <location>
        <begin position="79"/>
        <end position="100"/>
    </location>
</feature>